<dbReference type="RefSeq" id="WP_099500352.1">
    <property type="nucleotide sequence ID" value="NZ_CP026652.1"/>
</dbReference>
<gene>
    <name evidence="2" type="ORF">C4B68_34035</name>
</gene>
<protein>
    <submittedName>
        <fullName evidence="2">Uncharacterized protein</fullName>
    </submittedName>
</protein>
<feature type="signal peptide" evidence="1">
    <location>
        <begin position="1"/>
        <end position="23"/>
    </location>
</feature>
<organism evidence="2 3">
    <name type="scientific">Streptomyces dengpaensis</name>
    <dbReference type="NCBI Taxonomy" id="2049881"/>
    <lineage>
        <taxon>Bacteria</taxon>
        <taxon>Bacillati</taxon>
        <taxon>Actinomycetota</taxon>
        <taxon>Actinomycetes</taxon>
        <taxon>Kitasatosporales</taxon>
        <taxon>Streptomycetaceae</taxon>
        <taxon>Streptomyces</taxon>
    </lineage>
</organism>
<dbReference type="EMBL" id="CP026652">
    <property type="protein sequence ID" value="AVH59972.1"/>
    <property type="molecule type" value="Genomic_DNA"/>
</dbReference>
<evidence type="ECO:0000313" key="2">
    <source>
        <dbReference type="EMBL" id="AVH59972.1"/>
    </source>
</evidence>
<evidence type="ECO:0000256" key="1">
    <source>
        <dbReference type="SAM" id="SignalP"/>
    </source>
</evidence>
<proteinExistence type="predicted"/>
<name>A0ABM6SYZ6_9ACTN</name>
<accession>A0ABM6SYZ6</accession>
<feature type="chain" id="PRO_5045743105" evidence="1">
    <location>
        <begin position="24"/>
        <end position="227"/>
    </location>
</feature>
<evidence type="ECO:0000313" key="3">
    <source>
        <dbReference type="Proteomes" id="UP000238413"/>
    </source>
</evidence>
<reference evidence="2 3" key="1">
    <citation type="submission" date="2018-02" db="EMBL/GenBank/DDBJ databases">
        <title>Complete genome sequence of Streptomyces dengpaensis, the producer of angucyclines.</title>
        <authorList>
            <person name="Yumei L."/>
        </authorList>
    </citation>
    <scope>NUCLEOTIDE SEQUENCE [LARGE SCALE GENOMIC DNA]</scope>
    <source>
        <strain evidence="2 3">XZHG99</strain>
    </source>
</reference>
<sequence length="227" mass="24145">MSTATPTPRPAALLMSFSTSAGAVVEVSAVDRSSAPYRWTCSAGHDGGRAYASLPFCRDDAKAHAGECLGVAPDPAVVEKVRVALGYRAGWKPNRHLGEIATRLTVWSQVELNEIFERVGGTVTTREVERSTSDGSSTWMATEITLTVVVPGVGPVEVVTDIEDDPEHGYRTDVPVVAVARYRAAAAHCRALAADGDFDGCLPVQDEMAMCRCQLERAGRLDLIGAA</sequence>
<keyword evidence="3" id="KW-1185">Reference proteome</keyword>
<keyword evidence="1" id="KW-0732">Signal</keyword>
<dbReference type="Proteomes" id="UP000238413">
    <property type="component" value="Chromosome"/>
</dbReference>